<dbReference type="Proteomes" id="UP000192596">
    <property type="component" value="Unassembled WGS sequence"/>
</dbReference>
<evidence type="ECO:0000259" key="1">
    <source>
        <dbReference type="PROSITE" id="PS50181"/>
    </source>
</evidence>
<dbReference type="InParanoid" id="A0A1V8STX7"/>
<dbReference type="EMBL" id="NAJO01000027">
    <property type="protein sequence ID" value="OQO02448.1"/>
    <property type="molecule type" value="Genomic_DNA"/>
</dbReference>
<accession>A0A1V8STX7</accession>
<dbReference type="PROSITE" id="PS50181">
    <property type="entry name" value="FBOX"/>
    <property type="match status" value="1"/>
</dbReference>
<protein>
    <recommendedName>
        <fullName evidence="1">F-box domain-containing protein</fullName>
    </recommendedName>
</protein>
<evidence type="ECO:0000313" key="2">
    <source>
        <dbReference type="EMBL" id="OQO02448.1"/>
    </source>
</evidence>
<feature type="domain" description="F-box" evidence="1">
    <location>
        <begin position="1"/>
        <end position="35"/>
    </location>
</feature>
<gene>
    <name evidence="2" type="ORF">B0A48_11975</name>
</gene>
<evidence type="ECO:0000313" key="3">
    <source>
        <dbReference type="Proteomes" id="UP000192596"/>
    </source>
</evidence>
<sequence length="312" mass="34668">MPSLPQDVLLLVISRLDIDSFLNARLLDRATHDLIIRHIRGLVASVAQATFANELGFLAKRSLPADSGASAYLTWLRALRYQYLAAVMLECRGVNAKRDSDLAVVSAEDPVGDDARFHFVAGLRVLNEFAVIARAVEVLPQEQLRGDAGSLARTSGSAQDDWIMCERLTWNHYTPIVIFGTKKCVTNQALARKYFPNHAAAYTATSIVDPSHEFFMSARFDYDSIMIYSFQMCSSRSLSPPPNAGRHNIGDKPVMSDIRIAQLYPKGTKDGDDAKELANWGPKDLSKDMIIDTGLPDWAGGRTKKRREHLWG</sequence>
<comment type="caution">
    <text evidence="2">The sequence shown here is derived from an EMBL/GenBank/DDBJ whole genome shotgun (WGS) entry which is preliminary data.</text>
</comment>
<organism evidence="2 3">
    <name type="scientific">Cryoendolithus antarcticus</name>
    <dbReference type="NCBI Taxonomy" id="1507870"/>
    <lineage>
        <taxon>Eukaryota</taxon>
        <taxon>Fungi</taxon>
        <taxon>Dikarya</taxon>
        <taxon>Ascomycota</taxon>
        <taxon>Pezizomycotina</taxon>
        <taxon>Dothideomycetes</taxon>
        <taxon>Dothideomycetidae</taxon>
        <taxon>Cladosporiales</taxon>
        <taxon>Cladosporiaceae</taxon>
        <taxon>Cryoendolithus</taxon>
    </lineage>
</organism>
<keyword evidence="3" id="KW-1185">Reference proteome</keyword>
<name>A0A1V8STX7_9PEZI</name>
<dbReference type="AlphaFoldDB" id="A0A1V8STX7"/>
<reference evidence="3" key="1">
    <citation type="submission" date="2017-03" db="EMBL/GenBank/DDBJ databases">
        <title>Genomes of endolithic fungi from Antarctica.</title>
        <authorList>
            <person name="Coleine C."/>
            <person name="Masonjones S."/>
            <person name="Stajich J.E."/>
        </authorList>
    </citation>
    <scope>NUCLEOTIDE SEQUENCE [LARGE SCALE GENOMIC DNA]</scope>
    <source>
        <strain evidence="3">CCFEE 5527</strain>
    </source>
</reference>
<proteinExistence type="predicted"/>
<dbReference type="InterPro" id="IPR001810">
    <property type="entry name" value="F-box_dom"/>
</dbReference>
<dbReference type="OrthoDB" id="5279806at2759"/>